<feature type="transmembrane region" description="Helical" evidence="1">
    <location>
        <begin position="360"/>
        <end position="383"/>
    </location>
</feature>
<protein>
    <recommendedName>
        <fullName evidence="4">WSC domain-containing protein</fullName>
    </recommendedName>
</protein>
<keyword evidence="3" id="KW-1185">Reference proteome</keyword>
<evidence type="ECO:0000313" key="2">
    <source>
        <dbReference type="EMBL" id="KAH3797478.1"/>
    </source>
</evidence>
<keyword evidence="1" id="KW-0472">Membrane</keyword>
<feature type="transmembrane region" description="Helical" evidence="1">
    <location>
        <begin position="7"/>
        <end position="27"/>
    </location>
</feature>
<proteinExistence type="predicted"/>
<organism evidence="2 3">
    <name type="scientific">Dreissena polymorpha</name>
    <name type="common">Zebra mussel</name>
    <name type="synonym">Mytilus polymorpha</name>
    <dbReference type="NCBI Taxonomy" id="45954"/>
    <lineage>
        <taxon>Eukaryota</taxon>
        <taxon>Metazoa</taxon>
        <taxon>Spiralia</taxon>
        <taxon>Lophotrochozoa</taxon>
        <taxon>Mollusca</taxon>
        <taxon>Bivalvia</taxon>
        <taxon>Autobranchia</taxon>
        <taxon>Heteroconchia</taxon>
        <taxon>Euheterodonta</taxon>
        <taxon>Imparidentia</taxon>
        <taxon>Neoheterodontei</taxon>
        <taxon>Myida</taxon>
        <taxon>Dreissenoidea</taxon>
        <taxon>Dreissenidae</taxon>
        <taxon>Dreissena</taxon>
    </lineage>
</organism>
<dbReference type="AlphaFoldDB" id="A0A9D4J6K8"/>
<evidence type="ECO:0008006" key="4">
    <source>
        <dbReference type="Google" id="ProtNLM"/>
    </source>
</evidence>
<name>A0A9D4J6K8_DREPO</name>
<evidence type="ECO:0000256" key="1">
    <source>
        <dbReference type="SAM" id="Phobius"/>
    </source>
</evidence>
<dbReference type="Proteomes" id="UP000828390">
    <property type="component" value="Unassembled WGS sequence"/>
</dbReference>
<keyword evidence="1" id="KW-0812">Transmembrane</keyword>
<comment type="caution">
    <text evidence="2">The sequence shown here is derived from an EMBL/GenBank/DDBJ whole genome shotgun (WGS) entry which is preliminary data.</text>
</comment>
<evidence type="ECO:0000313" key="3">
    <source>
        <dbReference type="Proteomes" id="UP000828390"/>
    </source>
</evidence>
<gene>
    <name evidence="2" type="ORF">DPMN_151059</name>
</gene>
<keyword evidence="1" id="KW-1133">Transmembrane helix</keyword>
<reference evidence="2" key="2">
    <citation type="submission" date="2020-11" db="EMBL/GenBank/DDBJ databases">
        <authorList>
            <person name="McCartney M.A."/>
            <person name="Auch B."/>
            <person name="Kono T."/>
            <person name="Mallez S."/>
            <person name="Becker A."/>
            <person name="Gohl D.M."/>
            <person name="Silverstein K.A.T."/>
            <person name="Koren S."/>
            <person name="Bechman K.B."/>
            <person name="Herman A."/>
            <person name="Abrahante J.E."/>
            <person name="Garbe J."/>
        </authorList>
    </citation>
    <scope>NUCLEOTIDE SEQUENCE</scope>
    <source>
        <strain evidence="2">Duluth1</strain>
        <tissue evidence="2">Whole animal</tissue>
    </source>
</reference>
<reference evidence="2" key="1">
    <citation type="journal article" date="2019" name="bioRxiv">
        <title>The Genome of the Zebra Mussel, Dreissena polymorpha: A Resource for Invasive Species Research.</title>
        <authorList>
            <person name="McCartney M.A."/>
            <person name="Auch B."/>
            <person name="Kono T."/>
            <person name="Mallez S."/>
            <person name="Zhang Y."/>
            <person name="Obille A."/>
            <person name="Becker A."/>
            <person name="Abrahante J.E."/>
            <person name="Garbe J."/>
            <person name="Badalamenti J.P."/>
            <person name="Herman A."/>
            <person name="Mangelson H."/>
            <person name="Liachko I."/>
            <person name="Sullivan S."/>
            <person name="Sone E.D."/>
            <person name="Koren S."/>
            <person name="Silverstein K.A.T."/>
            <person name="Beckman K.B."/>
            <person name="Gohl D.M."/>
        </authorList>
    </citation>
    <scope>NUCLEOTIDE SEQUENCE</scope>
    <source>
        <strain evidence="2">Duluth1</strain>
        <tissue evidence="2">Whole animal</tissue>
    </source>
</reference>
<dbReference type="EMBL" id="JAIWYP010000007">
    <property type="protein sequence ID" value="KAH3797478.1"/>
    <property type="molecule type" value="Genomic_DNA"/>
</dbReference>
<sequence length="484" mass="53578">MANLGRIYVFWILIYICLLTEGSGYFISSTATTWQTVCKECELVQPELKYNENGLFELEEQFDINENIPAEGVWIGYFKAFTKFEFKGCGYLLPLRYPNTTHTVSSLTQCHHICRGTNFLMIIDDKIQKCVCTNVKTSLDNDGCTLCDDIICGPGVYIAVYSVLTDVSVESRNSNNTDYLCHASPSSSIQSAWVMCADTHYQRKVWCRENGKPYISTQTFVNWNAANDHCADAFDDPSSAEGYSGNSNTNLAFTNIRREWTLHTAKSSFNGPRMFAYITIGSTEIKFSSSSKEDRKHFLCAGTRQIATTTTSTTQASSPKPMSVSLTSTIPSTYSTTVNTSTSAAPNEAFADSSRGSSTAATAAGVSVAVALAVAAVLIVVGLRKKGVLPCLTIQTTEGPNRRTFEDAQETNYEGMIERNESNESYCVLDRNVVSGEGIVSYINSHNNQNIVNGTNEKYSPEYYNTDSYEYVQKAYTNRDFTNN</sequence>
<accession>A0A9D4J6K8</accession>